<name>A0AAV6Q0Q0_SOLSE</name>
<dbReference type="AlphaFoldDB" id="A0AAV6Q0Q0"/>
<accession>A0AAV6Q0Q0</accession>
<evidence type="ECO:0000313" key="2">
    <source>
        <dbReference type="Proteomes" id="UP000693946"/>
    </source>
</evidence>
<dbReference type="Proteomes" id="UP000693946">
    <property type="component" value="Linkage Group LG7"/>
</dbReference>
<sequence>MLLVLGQSLGFLYTPTTPFHQAGIPATINQSGDSPWILLSGSGYRFPVSQISRCFTTPFNSAHLCHVKHSPVRSLLRLK</sequence>
<protein>
    <submittedName>
        <fullName evidence="1">Uncharacterized protein</fullName>
    </submittedName>
</protein>
<proteinExistence type="predicted"/>
<comment type="caution">
    <text evidence="1">The sequence shown here is derived from an EMBL/GenBank/DDBJ whole genome shotgun (WGS) entry which is preliminary data.</text>
</comment>
<reference evidence="1 2" key="1">
    <citation type="journal article" date="2021" name="Sci. Rep.">
        <title>Chromosome anchoring in Senegalese sole (Solea senegalensis) reveals sex-associated markers and genome rearrangements in flatfish.</title>
        <authorList>
            <person name="Guerrero-Cozar I."/>
            <person name="Gomez-Garrido J."/>
            <person name="Berbel C."/>
            <person name="Martinez-Blanch J.F."/>
            <person name="Alioto T."/>
            <person name="Claros M.G."/>
            <person name="Gagnaire P.A."/>
            <person name="Manchado M."/>
        </authorList>
    </citation>
    <scope>NUCLEOTIDE SEQUENCE [LARGE SCALE GENOMIC DNA]</scope>
    <source>
        <strain evidence="1">Sse05_10M</strain>
    </source>
</reference>
<evidence type="ECO:0000313" key="1">
    <source>
        <dbReference type="EMBL" id="KAG7481737.1"/>
    </source>
</evidence>
<dbReference type="EMBL" id="JAGKHQ010000019">
    <property type="protein sequence ID" value="KAG7481737.1"/>
    <property type="molecule type" value="Genomic_DNA"/>
</dbReference>
<gene>
    <name evidence="1" type="ORF">JOB18_003604</name>
</gene>
<keyword evidence="2" id="KW-1185">Reference proteome</keyword>
<organism evidence="1 2">
    <name type="scientific">Solea senegalensis</name>
    <name type="common">Senegalese sole</name>
    <dbReference type="NCBI Taxonomy" id="28829"/>
    <lineage>
        <taxon>Eukaryota</taxon>
        <taxon>Metazoa</taxon>
        <taxon>Chordata</taxon>
        <taxon>Craniata</taxon>
        <taxon>Vertebrata</taxon>
        <taxon>Euteleostomi</taxon>
        <taxon>Actinopterygii</taxon>
        <taxon>Neopterygii</taxon>
        <taxon>Teleostei</taxon>
        <taxon>Neoteleostei</taxon>
        <taxon>Acanthomorphata</taxon>
        <taxon>Carangaria</taxon>
        <taxon>Pleuronectiformes</taxon>
        <taxon>Pleuronectoidei</taxon>
        <taxon>Soleidae</taxon>
        <taxon>Solea</taxon>
    </lineage>
</organism>